<proteinExistence type="predicted"/>
<evidence type="ECO:0008006" key="5">
    <source>
        <dbReference type="Google" id="ProtNLM"/>
    </source>
</evidence>
<dbReference type="AlphaFoldDB" id="A0A150S748"/>
<evidence type="ECO:0000256" key="2">
    <source>
        <dbReference type="SAM" id="SignalP"/>
    </source>
</evidence>
<name>A0A150S748_SORCE</name>
<feature type="transmembrane region" description="Helical" evidence="1">
    <location>
        <begin position="241"/>
        <end position="262"/>
    </location>
</feature>
<dbReference type="Proteomes" id="UP000075635">
    <property type="component" value="Unassembled WGS sequence"/>
</dbReference>
<keyword evidence="1" id="KW-0472">Membrane</keyword>
<dbReference type="EMBL" id="JEMB01001357">
    <property type="protein sequence ID" value="KYF88289.1"/>
    <property type="molecule type" value="Genomic_DNA"/>
</dbReference>
<accession>A0A150S748</accession>
<feature type="transmembrane region" description="Helical" evidence="1">
    <location>
        <begin position="303"/>
        <end position="324"/>
    </location>
</feature>
<protein>
    <recommendedName>
        <fullName evidence="5">PEGA domain-containing protein</fullName>
    </recommendedName>
</protein>
<organism evidence="3 4">
    <name type="scientific">Sorangium cellulosum</name>
    <name type="common">Polyangium cellulosum</name>
    <dbReference type="NCBI Taxonomy" id="56"/>
    <lineage>
        <taxon>Bacteria</taxon>
        <taxon>Pseudomonadati</taxon>
        <taxon>Myxococcota</taxon>
        <taxon>Polyangia</taxon>
        <taxon>Polyangiales</taxon>
        <taxon>Polyangiaceae</taxon>
        <taxon>Sorangium</taxon>
    </lineage>
</organism>
<sequence length="358" mass="36344">MSKQLRRAVALLVVLASVQAERAALAAEPTAADRETARTLLIDGRKKLSAGDAKGALESFQAAHAIMDVPTTGLDLARAQAALGDLVGARATALGVASRAAAPNEPEAFVYARDEAEKLAEELAARIPSLFLRVTGLPAGTPPKVTVDGVAIPPQALGFPRKTNPGPHRIEVDAPGYTTDQRTVELKEKENLAVEIQMKPAALPGGSTAAGAGQGADARAALGAGQGPGATKDDAGRPVPAWAWISGGVGVASLGAAVAFAVDYANVRRTASRDCPGNVCDPRRYGEEGADDLEARWNRDAGLMIGLGVVGAAAASIAVVGFAFTPSEEASAASGAHRNIAVVPWIGGTLGGAVQGTF</sequence>
<evidence type="ECO:0000313" key="4">
    <source>
        <dbReference type="Proteomes" id="UP000075635"/>
    </source>
</evidence>
<feature type="chain" id="PRO_5007568703" description="PEGA domain-containing protein" evidence="2">
    <location>
        <begin position="27"/>
        <end position="358"/>
    </location>
</feature>
<feature type="signal peptide" evidence="2">
    <location>
        <begin position="1"/>
        <end position="26"/>
    </location>
</feature>
<keyword evidence="1" id="KW-0812">Transmembrane</keyword>
<evidence type="ECO:0000313" key="3">
    <source>
        <dbReference type="EMBL" id="KYF88289.1"/>
    </source>
</evidence>
<keyword evidence="2" id="KW-0732">Signal</keyword>
<reference evidence="3 4" key="1">
    <citation type="submission" date="2014-02" db="EMBL/GenBank/DDBJ databases">
        <title>The small core and large imbalanced accessory genome model reveals a collaborative survival strategy of Sorangium cellulosum strains in nature.</title>
        <authorList>
            <person name="Han K."/>
            <person name="Peng R."/>
            <person name="Blom J."/>
            <person name="Li Y.-Z."/>
        </authorList>
    </citation>
    <scope>NUCLEOTIDE SEQUENCE [LARGE SCALE GENOMIC DNA]</scope>
    <source>
        <strain evidence="3 4">So0011-07</strain>
    </source>
</reference>
<keyword evidence="1" id="KW-1133">Transmembrane helix</keyword>
<comment type="caution">
    <text evidence="3">The sequence shown here is derived from an EMBL/GenBank/DDBJ whole genome shotgun (WGS) entry which is preliminary data.</text>
</comment>
<gene>
    <name evidence="3" type="ORF">BE17_51060</name>
</gene>
<evidence type="ECO:0000256" key="1">
    <source>
        <dbReference type="SAM" id="Phobius"/>
    </source>
</evidence>